<comment type="caution">
    <text evidence="2">The sequence shown here is derived from an EMBL/GenBank/DDBJ whole genome shotgun (WGS) entry which is preliminary data.</text>
</comment>
<dbReference type="EMBL" id="LNIX01000014">
    <property type="protein sequence ID" value="OXA46795.1"/>
    <property type="molecule type" value="Genomic_DNA"/>
</dbReference>
<sequence>MTSSPPAISIPLLVEEEVVMVALIQHSQQHSDYRASQAFRFLPSWSSFPPSDDGVHEEGRRRAYRERDVAGAWSPRENFSKLCCWRRVEVALALYVTPPSWFSSQPYRIPPQLICAQGLQPNLDNPQPPPPESLHPSSSGLSYLR</sequence>
<name>A0A226DMM5_FOLCA</name>
<evidence type="ECO:0000313" key="3">
    <source>
        <dbReference type="Proteomes" id="UP000198287"/>
    </source>
</evidence>
<dbReference type="Proteomes" id="UP000198287">
    <property type="component" value="Unassembled WGS sequence"/>
</dbReference>
<accession>A0A226DMM5</accession>
<dbReference type="AlphaFoldDB" id="A0A226DMM5"/>
<keyword evidence="3" id="KW-1185">Reference proteome</keyword>
<evidence type="ECO:0000256" key="1">
    <source>
        <dbReference type="SAM" id="MobiDB-lite"/>
    </source>
</evidence>
<organism evidence="2 3">
    <name type="scientific">Folsomia candida</name>
    <name type="common">Springtail</name>
    <dbReference type="NCBI Taxonomy" id="158441"/>
    <lineage>
        <taxon>Eukaryota</taxon>
        <taxon>Metazoa</taxon>
        <taxon>Ecdysozoa</taxon>
        <taxon>Arthropoda</taxon>
        <taxon>Hexapoda</taxon>
        <taxon>Collembola</taxon>
        <taxon>Entomobryomorpha</taxon>
        <taxon>Isotomoidea</taxon>
        <taxon>Isotomidae</taxon>
        <taxon>Proisotominae</taxon>
        <taxon>Folsomia</taxon>
    </lineage>
</organism>
<proteinExistence type="predicted"/>
<evidence type="ECO:0000313" key="2">
    <source>
        <dbReference type="EMBL" id="OXA46795.1"/>
    </source>
</evidence>
<feature type="compositionally biased region" description="Low complexity" evidence="1">
    <location>
        <begin position="134"/>
        <end position="145"/>
    </location>
</feature>
<feature type="region of interest" description="Disordered" evidence="1">
    <location>
        <begin position="118"/>
        <end position="145"/>
    </location>
</feature>
<reference evidence="2 3" key="1">
    <citation type="submission" date="2015-12" db="EMBL/GenBank/DDBJ databases">
        <title>The genome of Folsomia candida.</title>
        <authorList>
            <person name="Faddeeva A."/>
            <person name="Derks M.F."/>
            <person name="Anvar Y."/>
            <person name="Smit S."/>
            <person name="Van Straalen N."/>
            <person name="Roelofs D."/>
        </authorList>
    </citation>
    <scope>NUCLEOTIDE SEQUENCE [LARGE SCALE GENOMIC DNA]</scope>
    <source>
        <strain evidence="2 3">VU population</strain>
        <tissue evidence="2">Whole body</tissue>
    </source>
</reference>
<gene>
    <name evidence="2" type="ORF">Fcan01_18519</name>
</gene>
<protein>
    <submittedName>
        <fullName evidence="2">Uncharacterized protein</fullName>
    </submittedName>
</protein>